<keyword evidence="1" id="KW-0539">Nucleus</keyword>
<proteinExistence type="predicted"/>
<dbReference type="CDD" id="cd12148">
    <property type="entry name" value="fungal_TF_MHR"/>
    <property type="match status" value="1"/>
</dbReference>
<evidence type="ECO:0000256" key="1">
    <source>
        <dbReference type="ARBA" id="ARBA00023242"/>
    </source>
</evidence>
<evidence type="ECO:0000259" key="3">
    <source>
        <dbReference type="PROSITE" id="PS50048"/>
    </source>
</evidence>
<gene>
    <name evidence="4" type="ORF">NA57DRAFT_34061</name>
</gene>
<dbReference type="PANTHER" id="PTHR47785">
    <property type="entry name" value="ZN(II)2CYS6 TRANSCRIPTION FACTOR (EUROFUNG)-RELATED-RELATED"/>
    <property type="match status" value="1"/>
</dbReference>
<name>A0A9P4M9J8_9PEZI</name>
<dbReference type="GO" id="GO:0008270">
    <property type="term" value="F:zinc ion binding"/>
    <property type="evidence" value="ECO:0007669"/>
    <property type="project" value="InterPro"/>
</dbReference>
<dbReference type="InterPro" id="IPR036864">
    <property type="entry name" value="Zn2-C6_fun-type_DNA-bd_sf"/>
</dbReference>
<evidence type="ECO:0000313" key="4">
    <source>
        <dbReference type="EMBL" id="KAF2102190.1"/>
    </source>
</evidence>
<feature type="domain" description="Zn(2)-C6 fungal-type" evidence="3">
    <location>
        <begin position="70"/>
        <end position="100"/>
    </location>
</feature>
<feature type="region of interest" description="Disordered" evidence="2">
    <location>
        <begin position="646"/>
        <end position="669"/>
    </location>
</feature>
<evidence type="ECO:0000313" key="5">
    <source>
        <dbReference type="Proteomes" id="UP000799772"/>
    </source>
</evidence>
<dbReference type="SMART" id="SM00066">
    <property type="entry name" value="GAL4"/>
    <property type="match status" value="1"/>
</dbReference>
<dbReference type="InterPro" id="IPR001138">
    <property type="entry name" value="Zn2Cys6_DnaBD"/>
</dbReference>
<dbReference type="GO" id="GO:0000981">
    <property type="term" value="F:DNA-binding transcription factor activity, RNA polymerase II-specific"/>
    <property type="evidence" value="ECO:0007669"/>
    <property type="project" value="InterPro"/>
</dbReference>
<keyword evidence="5" id="KW-1185">Reference proteome</keyword>
<accession>A0A9P4M9J8</accession>
<dbReference type="PROSITE" id="PS50048">
    <property type="entry name" value="ZN2_CY6_FUNGAL_2"/>
    <property type="match status" value="1"/>
</dbReference>
<dbReference type="EMBL" id="ML978123">
    <property type="protein sequence ID" value="KAF2102190.1"/>
    <property type="molecule type" value="Genomic_DNA"/>
</dbReference>
<dbReference type="InterPro" id="IPR053181">
    <property type="entry name" value="EcdB-like_regulator"/>
</dbReference>
<protein>
    <recommendedName>
        <fullName evidence="3">Zn(2)-C6 fungal-type domain-containing protein</fullName>
    </recommendedName>
</protein>
<reference evidence="4" key="1">
    <citation type="journal article" date="2020" name="Stud. Mycol.">
        <title>101 Dothideomycetes genomes: a test case for predicting lifestyles and emergence of pathogens.</title>
        <authorList>
            <person name="Haridas S."/>
            <person name="Albert R."/>
            <person name="Binder M."/>
            <person name="Bloem J."/>
            <person name="Labutti K."/>
            <person name="Salamov A."/>
            <person name="Andreopoulos B."/>
            <person name="Baker S."/>
            <person name="Barry K."/>
            <person name="Bills G."/>
            <person name="Bluhm B."/>
            <person name="Cannon C."/>
            <person name="Castanera R."/>
            <person name="Culley D."/>
            <person name="Daum C."/>
            <person name="Ezra D."/>
            <person name="Gonzalez J."/>
            <person name="Henrissat B."/>
            <person name="Kuo A."/>
            <person name="Liang C."/>
            <person name="Lipzen A."/>
            <person name="Lutzoni F."/>
            <person name="Magnuson J."/>
            <person name="Mondo S."/>
            <person name="Nolan M."/>
            <person name="Ohm R."/>
            <person name="Pangilinan J."/>
            <person name="Park H.-J."/>
            <person name="Ramirez L."/>
            <person name="Alfaro M."/>
            <person name="Sun H."/>
            <person name="Tritt A."/>
            <person name="Yoshinaga Y."/>
            <person name="Zwiers L.-H."/>
            <person name="Turgeon B."/>
            <person name="Goodwin S."/>
            <person name="Spatafora J."/>
            <person name="Crous P."/>
            <person name="Grigoriev I."/>
        </authorList>
    </citation>
    <scope>NUCLEOTIDE SEQUENCE</scope>
    <source>
        <strain evidence="4">CBS 133067</strain>
    </source>
</reference>
<organism evidence="4 5">
    <name type="scientific">Rhizodiscina lignyota</name>
    <dbReference type="NCBI Taxonomy" id="1504668"/>
    <lineage>
        <taxon>Eukaryota</taxon>
        <taxon>Fungi</taxon>
        <taxon>Dikarya</taxon>
        <taxon>Ascomycota</taxon>
        <taxon>Pezizomycotina</taxon>
        <taxon>Dothideomycetes</taxon>
        <taxon>Pleosporomycetidae</taxon>
        <taxon>Aulographales</taxon>
        <taxon>Rhizodiscinaceae</taxon>
        <taxon>Rhizodiscina</taxon>
    </lineage>
</organism>
<dbReference type="Proteomes" id="UP000799772">
    <property type="component" value="Unassembled WGS sequence"/>
</dbReference>
<dbReference type="Gene3D" id="4.10.240.10">
    <property type="entry name" value="Zn(2)-C6 fungal-type DNA-binding domain"/>
    <property type="match status" value="1"/>
</dbReference>
<evidence type="ECO:0000256" key="2">
    <source>
        <dbReference type="SAM" id="MobiDB-lite"/>
    </source>
</evidence>
<dbReference type="SUPFAM" id="SSF57701">
    <property type="entry name" value="Zn2/Cys6 DNA-binding domain"/>
    <property type="match status" value="1"/>
</dbReference>
<feature type="region of interest" description="Disordered" evidence="2">
    <location>
        <begin position="1"/>
        <end position="61"/>
    </location>
</feature>
<dbReference type="AlphaFoldDB" id="A0A9P4M9J8"/>
<dbReference type="PROSITE" id="PS00463">
    <property type="entry name" value="ZN2_CY6_FUNGAL_1"/>
    <property type="match status" value="1"/>
</dbReference>
<comment type="caution">
    <text evidence="4">The sequence shown here is derived from an EMBL/GenBank/DDBJ whole genome shotgun (WGS) entry which is preliminary data.</text>
</comment>
<sequence length="669" mass="74402">MLADDGPVRNGSPPKRSRTMSQSSTDREASNGVSPPRHNGPTAGTETPGNSRKRSATDTIDYPRRRATIACEICRSRKSRCDGNRPKCKLCTELQAECVYREPGIKLDAGDKLILEHLARIEGLLQTNVLTQPVRAGFIAHSPPARSPTASSEVNTPQFARPEMRARRASSAGLIDMIPVNGLGTWSREPSNISTMPKRHTTPAFHLLQWPKIRDLISKPYDPQTLLQVEMAREGLDYTPAYPLDLTNAAIYVQAFFERVNVWYACVNPYNWAGFYRTALTRQFRDGPESCIALLVLALGAAGSAPSITQCSLEAGPPGYNFFASAWSLLPSLMARNNMISAQCYILAAAYLFYIVRPLEAWTLLANASMKLQLLLSAPGRLPAHSKELCERVYWNALLFESDLLAELDLPHSGIVQFEESVGLPGGFEGEGEEAVGKDDLWYFLAEIALRRLLNRVSHLLYTKTTPSSGIPPSLDAVVAELDFQLNQWYDSLPLPIQFPHTLVPLSDPVQTVLRLRFFACRTIIYRPYILAVLKDESAAQDPSVQENCRKCLEACIRQLENIQAHQAGHLPYLWQGALSMVSQTLLIMGATMSPSLSALLPPAHTVDSMIYDVINEIVRYSHLAPSIRLSADIIQEAEQRRRSLLAQAPRRPPAWEPRETPVRKRTPI</sequence>
<dbReference type="FunFam" id="4.10.240.10:FF:000008">
    <property type="entry name" value="C6 zinc finger domain-containing protein"/>
    <property type="match status" value="1"/>
</dbReference>
<dbReference type="Pfam" id="PF00172">
    <property type="entry name" value="Zn_clus"/>
    <property type="match status" value="1"/>
</dbReference>
<dbReference type="OrthoDB" id="4685598at2759"/>
<dbReference type="CDD" id="cd00067">
    <property type="entry name" value="GAL4"/>
    <property type="match status" value="1"/>
</dbReference>
<dbReference type="PANTHER" id="PTHR47785:SF2">
    <property type="entry name" value="ZN(II)2CYS6 TRANSCRIPTION FACTOR (EUROFUNG)"/>
    <property type="match status" value="1"/>
</dbReference>